<protein>
    <submittedName>
        <fullName evidence="1">Uncharacterized protein</fullName>
    </submittedName>
</protein>
<sequence length="100" mass="11622">MSDIDTNRKLHESQGTILAPISQRKGASDAEVYNDCWNKYWCCNKRDPERWEYLNTVVWIWTTKKVLGCRNVAIKLPKSVCLKAKKNLKMAENNDDDSVM</sequence>
<reference evidence="2" key="1">
    <citation type="journal article" date="2024" name="Proc. Natl. Acad. Sci. U.S.A.">
        <title>Extraordinary preservation of gene collinearity over three hundred million years revealed in homosporous lycophytes.</title>
        <authorList>
            <person name="Li C."/>
            <person name="Wickell D."/>
            <person name="Kuo L.Y."/>
            <person name="Chen X."/>
            <person name="Nie B."/>
            <person name="Liao X."/>
            <person name="Peng D."/>
            <person name="Ji J."/>
            <person name="Jenkins J."/>
            <person name="Williams M."/>
            <person name="Shu S."/>
            <person name="Plott C."/>
            <person name="Barry K."/>
            <person name="Rajasekar S."/>
            <person name="Grimwood J."/>
            <person name="Han X."/>
            <person name="Sun S."/>
            <person name="Hou Z."/>
            <person name="He W."/>
            <person name="Dai G."/>
            <person name="Sun C."/>
            <person name="Schmutz J."/>
            <person name="Leebens-Mack J.H."/>
            <person name="Li F.W."/>
            <person name="Wang L."/>
        </authorList>
    </citation>
    <scope>NUCLEOTIDE SEQUENCE [LARGE SCALE GENOMIC DNA]</scope>
    <source>
        <strain evidence="2">cv. PW_Plant_1</strain>
    </source>
</reference>
<organism evidence="1 2">
    <name type="scientific">Diphasiastrum complanatum</name>
    <name type="common">Issler's clubmoss</name>
    <name type="synonym">Lycopodium complanatum</name>
    <dbReference type="NCBI Taxonomy" id="34168"/>
    <lineage>
        <taxon>Eukaryota</taxon>
        <taxon>Viridiplantae</taxon>
        <taxon>Streptophyta</taxon>
        <taxon>Embryophyta</taxon>
        <taxon>Tracheophyta</taxon>
        <taxon>Lycopodiopsida</taxon>
        <taxon>Lycopodiales</taxon>
        <taxon>Lycopodiaceae</taxon>
        <taxon>Lycopodioideae</taxon>
        <taxon>Diphasiastrum</taxon>
    </lineage>
</organism>
<evidence type="ECO:0000313" key="1">
    <source>
        <dbReference type="EMBL" id="KAJ7550579.1"/>
    </source>
</evidence>
<dbReference type="EMBL" id="CM055098">
    <property type="protein sequence ID" value="KAJ7550579.1"/>
    <property type="molecule type" value="Genomic_DNA"/>
</dbReference>
<accession>A0ACC2D8P6</accession>
<gene>
    <name evidence="1" type="ORF">O6H91_07G107300</name>
</gene>
<evidence type="ECO:0000313" key="2">
    <source>
        <dbReference type="Proteomes" id="UP001162992"/>
    </source>
</evidence>
<comment type="caution">
    <text evidence="1">The sequence shown here is derived from an EMBL/GenBank/DDBJ whole genome shotgun (WGS) entry which is preliminary data.</text>
</comment>
<dbReference type="Proteomes" id="UP001162992">
    <property type="component" value="Chromosome 7"/>
</dbReference>
<proteinExistence type="predicted"/>
<name>A0ACC2D8P6_DIPCM</name>
<keyword evidence="2" id="KW-1185">Reference proteome</keyword>